<comment type="caution">
    <text evidence="3">The sequence shown here is derived from an EMBL/GenBank/DDBJ whole genome shotgun (WGS) entry which is preliminary data.</text>
</comment>
<proteinExistence type="predicted"/>
<reference evidence="4" key="1">
    <citation type="journal article" date="2019" name="Int. J. Syst. Evol. Microbiol.">
        <title>The Global Catalogue of Microorganisms (GCM) 10K type strain sequencing project: providing services to taxonomists for standard genome sequencing and annotation.</title>
        <authorList>
            <consortium name="The Broad Institute Genomics Platform"/>
            <consortium name="The Broad Institute Genome Sequencing Center for Infectious Disease"/>
            <person name="Wu L."/>
            <person name="Ma J."/>
        </authorList>
    </citation>
    <scope>NUCLEOTIDE SEQUENCE [LARGE SCALE GENOMIC DNA]</scope>
    <source>
        <strain evidence="4">CECT 7184</strain>
    </source>
</reference>
<evidence type="ECO:0000313" key="3">
    <source>
        <dbReference type="EMBL" id="MDN3708584.1"/>
    </source>
</evidence>
<dbReference type="Pfam" id="PF13648">
    <property type="entry name" value="Lipocalin_4"/>
    <property type="match status" value="1"/>
</dbReference>
<keyword evidence="1" id="KW-0732">Signal</keyword>
<feature type="chain" id="PRO_5046902898" description="Lipocalin-like domain-containing protein" evidence="1">
    <location>
        <begin position="22"/>
        <end position="162"/>
    </location>
</feature>
<sequence>MKKYFLIVSLLSVVGFTSCSSDDNSGNEGQPNALIGKWVPEKASAVVFGQEIPDYTYQYPHTAGCTKDYIQLSENNISNLHRFEGTACAETTSEHPWSRSGNMLTLNVLGQQITGEIKTETNNILVLESSASEYADIIAQIAPEIPAALLSTAKIRLTLNKN</sequence>
<evidence type="ECO:0000256" key="1">
    <source>
        <dbReference type="SAM" id="SignalP"/>
    </source>
</evidence>
<dbReference type="InterPro" id="IPR024311">
    <property type="entry name" value="Lipocalin-like"/>
</dbReference>
<name>A0ABT8CWL9_9FLAO</name>
<organism evidence="3 4">
    <name type="scientific">Paenimyroides ceti</name>
    <dbReference type="NCBI Taxonomy" id="395087"/>
    <lineage>
        <taxon>Bacteria</taxon>
        <taxon>Pseudomonadati</taxon>
        <taxon>Bacteroidota</taxon>
        <taxon>Flavobacteriia</taxon>
        <taxon>Flavobacteriales</taxon>
        <taxon>Flavobacteriaceae</taxon>
        <taxon>Paenimyroides</taxon>
    </lineage>
</organism>
<feature type="signal peptide" evidence="1">
    <location>
        <begin position="1"/>
        <end position="21"/>
    </location>
</feature>
<evidence type="ECO:0000259" key="2">
    <source>
        <dbReference type="Pfam" id="PF13648"/>
    </source>
</evidence>
<dbReference type="PROSITE" id="PS51257">
    <property type="entry name" value="PROKAR_LIPOPROTEIN"/>
    <property type="match status" value="1"/>
</dbReference>
<dbReference type="EMBL" id="JAUFQU010000001">
    <property type="protein sequence ID" value="MDN3708584.1"/>
    <property type="molecule type" value="Genomic_DNA"/>
</dbReference>
<protein>
    <recommendedName>
        <fullName evidence="2">Lipocalin-like domain-containing protein</fullName>
    </recommendedName>
</protein>
<feature type="domain" description="Lipocalin-like" evidence="2">
    <location>
        <begin position="34"/>
        <end position="127"/>
    </location>
</feature>
<evidence type="ECO:0000313" key="4">
    <source>
        <dbReference type="Proteomes" id="UP001242368"/>
    </source>
</evidence>
<gene>
    <name evidence="3" type="ORF">QW060_15895</name>
</gene>
<dbReference type="Proteomes" id="UP001242368">
    <property type="component" value="Unassembled WGS sequence"/>
</dbReference>
<keyword evidence="4" id="KW-1185">Reference proteome</keyword>
<dbReference type="RefSeq" id="WP_290364443.1">
    <property type="nucleotide sequence ID" value="NZ_JAUFQU010000001.1"/>
</dbReference>
<accession>A0ABT8CWL9</accession>